<keyword evidence="4" id="KW-1185">Reference proteome</keyword>
<organism evidence="3 4">
    <name type="scientific">Gracilariopsis chorda</name>
    <dbReference type="NCBI Taxonomy" id="448386"/>
    <lineage>
        <taxon>Eukaryota</taxon>
        <taxon>Rhodophyta</taxon>
        <taxon>Florideophyceae</taxon>
        <taxon>Rhodymeniophycidae</taxon>
        <taxon>Gracilariales</taxon>
        <taxon>Gracilariaceae</taxon>
        <taxon>Gracilariopsis</taxon>
    </lineage>
</organism>
<gene>
    <name evidence="3" type="ORF">BWQ96_09782</name>
</gene>
<feature type="coiled-coil region" evidence="1">
    <location>
        <begin position="436"/>
        <end position="484"/>
    </location>
</feature>
<sequence>MSTQVETNDNTAALKPILNEIFDELVGYLNIHRPDFFQEYQSGMQNERDQEFAAQVPLKVLRNELRNILSQIHSFTAHENESATNPKSGPKSSSNVPAEVPFEATIPSQSQAAEERIEELENLIMLSSKSLQDLKVSHCALQEENERLQRQLRFLKLRNKALEEVQESHERERVLFRATIAGLRQKICIVHRRFVHQAQEAKNAEQRCVEYEDRLHETGATSEIWASRIKELRTLHEQLFKNLVEYEETGEPEHQTHRSAQQSGGILGLVARSLTRKLQPQYESYANQKPRKESSSSKQLERDGTEPAGKENEQNLPSDPGFPSDKGECAPLTFASTEEAEQREKNRTSEDSHRYPVPAQSQKEQSNFSGTASGEDNLRRSPRSIFGILSNLTKGPVFSRTVDIQEDNNKSWSASNAFRSLSGGLKLHPKTPRRVRMRHEELMKAFEQAMSELQKDTKALTDVVLEKQAEIERLAMELRKTAERSGTFAIPSADFGEEEVGETIRSLKFRSEDGEFEDVAIRKNETLFEWDGPVSAKS</sequence>
<dbReference type="AlphaFoldDB" id="A0A2V3IEM6"/>
<evidence type="ECO:0000313" key="3">
    <source>
        <dbReference type="EMBL" id="PXF40501.1"/>
    </source>
</evidence>
<evidence type="ECO:0000256" key="2">
    <source>
        <dbReference type="SAM" id="MobiDB-lite"/>
    </source>
</evidence>
<name>A0A2V3IEM6_9FLOR</name>
<keyword evidence="1" id="KW-0175">Coiled coil</keyword>
<comment type="caution">
    <text evidence="3">The sequence shown here is derived from an EMBL/GenBank/DDBJ whole genome shotgun (WGS) entry which is preliminary data.</text>
</comment>
<reference evidence="3 4" key="1">
    <citation type="journal article" date="2018" name="Mol. Biol. Evol.">
        <title>Analysis of the draft genome of the red seaweed Gracilariopsis chorda provides insights into genome size evolution in Rhodophyta.</title>
        <authorList>
            <person name="Lee J."/>
            <person name="Yang E.C."/>
            <person name="Graf L."/>
            <person name="Yang J.H."/>
            <person name="Qiu H."/>
            <person name="Zel Zion U."/>
            <person name="Chan C.X."/>
            <person name="Stephens T.G."/>
            <person name="Weber A.P.M."/>
            <person name="Boo G.H."/>
            <person name="Boo S.M."/>
            <person name="Kim K.M."/>
            <person name="Shin Y."/>
            <person name="Jung M."/>
            <person name="Lee S.J."/>
            <person name="Yim H.S."/>
            <person name="Lee J.H."/>
            <person name="Bhattacharya D."/>
            <person name="Yoon H.S."/>
        </authorList>
    </citation>
    <scope>NUCLEOTIDE SEQUENCE [LARGE SCALE GENOMIC DNA]</scope>
    <source>
        <strain evidence="3 4">SKKU-2015</strain>
        <tissue evidence="3">Whole body</tissue>
    </source>
</reference>
<feature type="compositionally biased region" description="Basic and acidic residues" evidence="2">
    <location>
        <begin position="340"/>
        <end position="354"/>
    </location>
</feature>
<proteinExistence type="predicted"/>
<feature type="region of interest" description="Disordered" evidence="2">
    <location>
        <begin position="282"/>
        <end position="379"/>
    </location>
</feature>
<evidence type="ECO:0000256" key="1">
    <source>
        <dbReference type="SAM" id="Coils"/>
    </source>
</evidence>
<feature type="region of interest" description="Disordered" evidence="2">
    <location>
        <begin position="77"/>
        <end position="98"/>
    </location>
</feature>
<feature type="compositionally biased region" description="Polar residues" evidence="2">
    <location>
        <begin position="359"/>
        <end position="374"/>
    </location>
</feature>
<dbReference type="EMBL" id="NBIV01000289">
    <property type="protein sequence ID" value="PXF40501.1"/>
    <property type="molecule type" value="Genomic_DNA"/>
</dbReference>
<protein>
    <submittedName>
        <fullName evidence="3">Uncharacterized protein</fullName>
    </submittedName>
</protein>
<feature type="coiled-coil region" evidence="1">
    <location>
        <begin position="110"/>
        <end position="249"/>
    </location>
</feature>
<accession>A0A2V3IEM6</accession>
<feature type="compositionally biased region" description="Basic and acidic residues" evidence="2">
    <location>
        <begin position="290"/>
        <end position="313"/>
    </location>
</feature>
<evidence type="ECO:0000313" key="4">
    <source>
        <dbReference type="Proteomes" id="UP000247409"/>
    </source>
</evidence>
<feature type="compositionally biased region" description="Polar residues" evidence="2">
    <location>
        <begin position="82"/>
        <end position="96"/>
    </location>
</feature>
<dbReference type="Proteomes" id="UP000247409">
    <property type="component" value="Unassembled WGS sequence"/>
</dbReference>